<reference evidence="9" key="1">
    <citation type="journal article" date="2019" name="PLoS Negl. Trop. Dis.">
        <title>Revisiting the worldwide diversity of Leptospira species in the environment.</title>
        <authorList>
            <person name="Vincent A.T."/>
            <person name="Schiettekatte O."/>
            <person name="Bourhy P."/>
            <person name="Veyrier F.J."/>
            <person name="Picardeau M."/>
        </authorList>
    </citation>
    <scope>NUCLEOTIDE SEQUENCE [LARGE SCALE GENOMIC DNA]</scope>
    <source>
        <strain evidence="9">201300427</strain>
    </source>
</reference>
<evidence type="ECO:0000313" key="10">
    <source>
        <dbReference type="Proteomes" id="UP000298058"/>
    </source>
</evidence>
<keyword evidence="10" id="KW-1185">Reference proteome</keyword>
<dbReference type="Gene3D" id="1.20.1600.10">
    <property type="entry name" value="Outer membrane efflux proteins (OEP)"/>
    <property type="match status" value="1"/>
</dbReference>
<dbReference type="Pfam" id="PF02321">
    <property type="entry name" value="OEP"/>
    <property type="match status" value="2"/>
</dbReference>
<dbReference type="InterPro" id="IPR003423">
    <property type="entry name" value="OMP_efflux"/>
</dbReference>
<evidence type="ECO:0000256" key="6">
    <source>
        <dbReference type="ARBA" id="ARBA00023136"/>
    </source>
</evidence>
<comment type="similarity">
    <text evidence="2">Belongs to the outer membrane factor (OMF) (TC 1.B.17) family.</text>
</comment>
<keyword evidence="4" id="KW-1134">Transmembrane beta strand</keyword>
<evidence type="ECO:0000256" key="3">
    <source>
        <dbReference type="ARBA" id="ARBA00022448"/>
    </source>
</evidence>
<feature type="region of interest" description="Disordered" evidence="8">
    <location>
        <begin position="77"/>
        <end position="110"/>
    </location>
</feature>
<dbReference type="SUPFAM" id="SSF56954">
    <property type="entry name" value="Outer membrane efflux proteins (OEP)"/>
    <property type="match status" value="1"/>
</dbReference>
<comment type="caution">
    <text evidence="9">The sequence shown here is derived from an EMBL/GenBank/DDBJ whole genome shotgun (WGS) entry which is preliminary data.</text>
</comment>
<dbReference type="GO" id="GO:1990281">
    <property type="term" value="C:efflux pump complex"/>
    <property type="evidence" value="ECO:0007669"/>
    <property type="project" value="TreeGrafter"/>
</dbReference>
<keyword evidence="7" id="KW-0998">Cell outer membrane</keyword>
<proteinExistence type="inferred from homology"/>
<dbReference type="PANTHER" id="PTHR30026">
    <property type="entry name" value="OUTER MEMBRANE PROTEIN TOLC"/>
    <property type="match status" value="1"/>
</dbReference>
<dbReference type="Proteomes" id="UP000298058">
    <property type="component" value="Unassembled WGS sequence"/>
</dbReference>
<organism evidence="9 10">
    <name type="scientific">Leptospira idonii</name>
    <dbReference type="NCBI Taxonomy" id="1193500"/>
    <lineage>
        <taxon>Bacteria</taxon>
        <taxon>Pseudomonadati</taxon>
        <taxon>Spirochaetota</taxon>
        <taxon>Spirochaetia</taxon>
        <taxon>Leptospirales</taxon>
        <taxon>Leptospiraceae</taxon>
        <taxon>Leptospira</taxon>
    </lineage>
</organism>
<sequence>MAKNSVRFYCLFLFAISHSLGAESKDLLDLWHHALHYNPDLAYSKAEYERAIYENEKSYAGFLPTVTAQASARQSSRNFTGSGTVNDPNSAANQAQGQSSGQEAGSSSNSGAVNRYSLGLTTNQNIFAGFKDRSTLDKTEALIVVAKQTLEDTKLRISYELRVAYSQVLYSKNLTALTEEILDRRKKNRNLVKLRYEGGREHKGSYLMSEAAVKQAEYDLEQATRTEEVNLAELKRILTSSIDQKKIQISGNLLKPTPPKETKWEEWVANHPQLMAEQAKVKAALAGVSVAESRFYPDVSISATMTRQDDVWLPKPRNYSFGLNFSYPIFNGGTDYYNVKIARTEHEKSIHQRDIKKNQLEYSLEQSYQALRNAIDNVDVLENYYQAAEVRAKIARSQYSNGLLSFENWDIIENDLINREKNLLSGKRDANLADATWLRNIGKSISDE</sequence>
<name>A0A4R9LU36_9LEPT</name>
<dbReference type="GO" id="GO:0015562">
    <property type="term" value="F:efflux transmembrane transporter activity"/>
    <property type="evidence" value="ECO:0007669"/>
    <property type="project" value="InterPro"/>
</dbReference>
<dbReference type="AlphaFoldDB" id="A0A4R9LU36"/>
<dbReference type="InterPro" id="IPR051906">
    <property type="entry name" value="TolC-like"/>
</dbReference>
<gene>
    <name evidence="9" type="ORF">EHS15_17350</name>
</gene>
<feature type="compositionally biased region" description="Low complexity" evidence="8">
    <location>
        <begin position="89"/>
        <end position="110"/>
    </location>
</feature>
<dbReference type="OrthoDB" id="9813458at2"/>
<keyword evidence="3" id="KW-0813">Transport</keyword>
<evidence type="ECO:0000256" key="5">
    <source>
        <dbReference type="ARBA" id="ARBA00022692"/>
    </source>
</evidence>
<dbReference type="PANTHER" id="PTHR30026:SF20">
    <property type="entry name" value="OUTER MEMBRANE PROTEIN TOLC"/>
    <property type="match status" value="1"/>
</dbReference>
<dbReference type="EMBL" id="RQHW01000078">
    <property type="protein sequence ID" value="TGN17305.1"/>
    <property type="molecule type" value="Genomic_DNA"/>
</dbReference>
<accession>A0A4R9LU36</accession>
<protein>
    <submittedName>
        <fullName evidence="9">TolC family protein</fullName>
    </submittedName>
</protein>
<keyword evidence="6" id="KW-0472">Membrane</keyword>
<dbReference type="GO" id="GO:0015288">
    <property type="term" value="F:porin activity"/>
    <property type="evidence" value="ECO:0007669"/>
    <property type="project" value="TreeGrafter"/>
</dbReference>
<dbReference type="RefSeq" id="WP_135761859.1">
    <property type="nucleotide sequence ID" value="NZ_RQHW01000078.1"/>
</dbReference>
<evidence type="ECO:0000256" key="4">
    <source>
        <dbReference type="ARBA" id="ARBA00022452"/>
    </source>
</evidence>
<evidence type="ECO:0000313" key="9">
    <source>
        <dbReference type="EMBL" id="TGN17305.1"/>
    </source>
</evidence>
<evidence type="ECO:0000256" key="1">
    <source>
        <dbReference type="ARBA" id="ARBA00004442"/>
    </source>
</evidence>
<dbReference type="GO" id="GO:0009279">
    <property type="term" value="C:cell outer membrane"/>
    <property type="evidence" value="ECO:0007669"/>
    <property type="project" value="UniProtKB-SubCell"/>
</dbReference>
<comment type="subcellular location">
    <subcellularLocation>
        <location evidence="1">Cell outer membrane</location>
    </subcellularLocation>
</comment>
<feature type="compositionally biased region" description="Polar residues" evidence="8">
    <location>
        <begin position="77"/>
        <end position="88"/>
    </location>
</feature>
<evidence type="ECO:0000256" key="7">
    <source>
        <dbReference type="ARBA" id="ARBA00023237"/>
    </source>
</evidence>
<evidence type="ECO:0000256" key="2">
    <source>
        <dbReference type="ARBA" id="ARBA00007613"/>
    </source>
</evidence>
<keyword evidence="5" id="KW-0812">Transmembrane</keyword>
<evidence type="ECO:0000256" key="8">
    <source>
        <dbReference type="SAM" id="MobiDB-lite"/>
    </source>
</evidence>